<reference evidence="10 11" key="1">
    <citation type="submission" date="2018-12" db="EMBL/GenBank/DDBJ databases">
        <authorList>
            <person name="Sun L."/>
            <person name="Chen Z."/>
        </authorList>
    </citation>
    <scope>NUCLEOTIDE SEQUENCE [LARGE SCALE GENOMIC DNA]</scope>
    <source>
        <strain evidence="10 11">LMG 29736</strain>
    </source>
</reference>
<feature type="domain" description="LD-carboxypeptidase N-terminal" evidence="7">
    <location>
        <begin position="13"/>
        <end position="130"/>
    </location>
</feature>
<protein>
    <submittedName>
        <fullName evidence="10">LD-carboxypeptidase</fullName>
    </submittedName>
    <submittedName>
        <fullName evidence="9">Muramoyltetrapeptide carboxypeptidase</fullName>
    </submittedName>
</protein>
<evidence type="ECO:0000256" key="3">
    <source>
        <dbReference type="ARBA" id="ARBA00022670"/>
    </source>
</evidence>
<gene>
    <name evidence="10" type="ORF">D5F11_021975</name>
    <name evidence="9" type="ORF">J6TS1_13730</name>
</gene>
<dbReference type="Proteomes" id="UP000680670">
    <property type="component" value="Unassembled WGS sequence"/>
</dbReference>
<dbReference type="InterPro" id="IPR029062">
    <property type="entry name" value="Class_I_gatase-like"/>
</dbReference>
<dbReference type="GO" id="GO:0006508">
    <property type="term" value="P:proteolysis"/>
    <property type="evidence" value="ECO:0007669"/>
    <property type="project" value="UniProtKB-KW"/>
</dbReference>
<reference evidence="9 12" key="2">
    <citation type="submission" date="2021-03" db="EMBL/GenBank/DDBJ databases">
        <title>Antimicrobial resistance genes in bacteria isolated from Japanese honey, and their potential for conferring macrolide and lincosamide resistance in the American foulbrood pathogen Paenibacillus larvae.</title>
        <authorList>
            <person name="Okamoto M."/>
            <person name="Kumagai M."/>
            <person name="Kanamori H."/>
            <person name="Takamatsu D."/>
        </authorList>
    </citation>
    <scope>NUCLEOTIDE SEQUENCE [LARGE SCALE GENOMIC DNA]</scope>
    <source>
        <strain evidence="9 12">J6TS1</strain>
    </source>
</reference>
<dbReference type="InterPro" id="IPR027478">
    <property type="entry name" value="LdcA_N"/>
</dbReference>
<dbReference type="InterPro" id="IPR027461">
    <property type="entry name" value="Carboxypeptidase_A_C_sf"/>
</dbReference>
<dbReference type="Proteomes" id="UP000287296">
    <property type="component" value="Unassembled WGS sequence"/>
</dbReference>
<dbReference type="Gene3D" id="3.50.30.60">
    <property type="entry name" value="LD-carboxypeptidase A C-terminal domain-like"/>
    <property type="match status" value="1"/>
</dbReference>
<feature type="domain" description="LD-carboxypeptidase C-terminal" evidence="8">
    <location>
        <begin position="179"/>
        <end position="291"/>
    </location>
</feature>
<comment type="caution">
    <text evidence="10">The sequence shown here is derived from an EMBL/GenBank/DDBJ whole genome shotgun (WGS) entry which is preliminary data.</text>
</comment>
<dbReference type="EMBL" id="QYTW02000031">
    <property type="protein sequence ID" value="RST57587.1"/>
    <property type="molecule type" value="Genomic_DNA"/>
</dbReference>
<evidence type="ECO:0000256" key="2">
    <source>
        <dbReference type="ARBA" id="ARBA00022645"/>
    </source>
</evidence>
<dbReference type="InterPro" id="IPR040921">
    <property type="entry name" value="Peptidase_S66C"/>
</dbReference>
<comment type="similarity">
    <text evidence="1">Belongs to the peptidase S66 family.</text>
</comment>
<evidence type="ECO:0000313" key="10">
    <source>
        <dbReference type="EMBL" id="RST57587.1"/>
    </source>
</evidence>
<keyword evidence="4" id="KW-0378">Hydrolase</keyword>
<sequence>MQKVKGLKSNDIVGLTASAGPVSHEQLKKAILALEELGFIVVVGETCSMNYRGYLAGAPQKRASELNDMFANQEIKAIFCLRGGYGSTQILPLLNRELIKRNPKLLVGYSDITALHLFLQQCCGIPSIHGPMPASDLIDADSFTKEDLYRLLKGDTSLERVCNPPGEKMEGVIPGRAGGILIGGNLSLLSALMGTPYEIDTKGKILILEEINEEPYKLDRMMTQLALGGKFSEAEGIVLGTWSGCYSDSNFNIKDLFKEMLEPFGKPVLFNLRAGHCSPMISLPLGAFVEIDADRGEFVIKEGIIQ</sequence>
<keyword evidence="5" id="KW-0720">Serine protease</keyword>
<dbReference type="CDD" id="cd07025">
    <property type="entry name" value="Peptidase_S66"/>
    <property type="match status" value="1"/>
</dbReference>
<evidence type="ECO:0000256" key="5">
    <source>
        <dbReference type="ARBA" id="ARBA00022825"/>
    </source>
</evidence>
<accession>A0A429X2E8</accession>
<dbReference type="PANTHER" id="PTHR30237:SF2">
    <property type="entry name" value="MUREIN TETRAPEPTIDE CARBOXYPEPTIDASE"/>
    <property type="match status" value="1"/>
</dbReference>
<dbReference type="Gene3D" id="3.40.50.10740">
    <property type="entry name" value="Class I glutamine amidotransferase-like"/>
    <property type="match status" value="1"/>
</dbReference>
<dbReference type="PIRSF" id="PIRSF028757">
    <property type="entry name" value="LD-carboxypeptidase"/>
    <property type="match status" value="1"/>
</dbReference>
<feature type="active site" description="Charge relay system" evidence="6">
    <location>
        <position position="209"/>
    </location>
</feature>
<keyword evidence="3" id="KW-0645">Protease</keyword>
<evidence type="ECO:0000256" key="6">
    <source>
        <dbReference type="PIRSR" id="PIRSR028757-1"/>
    </source>
</evidence>
<dbReference type="SUPFAM" id="SSF141986">
    <property type="entry name" value="LD-carboxypeptidase A C-terminal domain-like"/>
    <property type="match status" value="1"/>
</dbReference>
<name>A0A429X2E8_SIMTE</name>
<dbReference type="RefSeq" id="WP_126646658.1">
    <property type="nucleotide sequence ID" value="NZ_BORJ01000003.1"/>
</dbReference>
<evidence type="ECO:0000259" key="7">
    <source>
        <dbReference type="Pfam" id="PF02016"/>
    </source>
</evidence>
<dbReference type="SUPFAM" id="SSF52317">
    <property type="entry name" value="Class I glutamine amidotransferase-like"/>
    <property type="match status" value="1"/>
</dbReference>
<evidence type="ECO:0000313" key="12">
    <source>
        <dbReference type="Proteomes" id="UP000680670"/>
    </source>
</evidence>
<dbReference type="InterPro" id="IPR003507">
    <property type="entry name" value="S66_fam"/>
</dbReference>
<evidence type="ECO:0000256" key="4">
    <source>
        <dbReference type="ARBA" id="ARBA00022801"/>
    </source>
</evidence>
<evidence type="ECO:0000313" key="9">
    <source>
        <dbReference type="EMBL" id="GIN95503.1"/>
    </source>
</evidence>
<evidence type="ECO:0000259" key="8">
    <source>
        <dbReference type="Pfam" id="PF17676"/>
    </source>
</evidence>
<feature type="active site" description="Charge relay system" evidence="6">
    <location>
        <position position="276"/>
    </location>
</feature>
<keyword evidence="2 10" id="KW-0121">Carboxypeptidase</keyword>
<dbReference type="Pfam" id="PF02016">
    <property type="entry name" value="Peptidase_S66"/>
    <property type="match status" value="1"/>
</dbReference>
<dbReference type="PANTHER" id="PTHR30237">
    <property type="entry name" value="MURAMOYLTETRAPEPTIDE CARBOXYPEPTIDASE"/>
    <property type="match status" value="1"/>
</dbReference>
<feature type="active site" description="Nucleophile" evidence="6">
    <location>
        <position position="110"/>
    </location>
</feature>
<dbReference type="InterPro" id="IPR040449">
    <property type="entry name" value="Peptidase_S66_N"/>
</dbReference>
<dbReference type="AlphaFoldDB" id="A0A429X2E8"/>
<dbReference type="GO" id="GO:0008236">
    <property type="term" value="F:serine-type peptidase activity"/>
    <property type="evidence" value="ECO:0007669"/>
    <property type="project" value="UniProtKB-KW"/>
</dbReference>
<evidence type="ECO:0000313" key="11">
    <source>
        <dbReference type="Proteomes" id="UP000287296"/>
    </source>
</evidence>
<dbReference type="Pfam" id="PF17676">
    <property type="entry name" value="Peptidase_S66C"/>
    <property type="match status" value="1"/>
</dbReference>
<evidence type="ECO:0000256" key="1">
    <source>
        <dbReference type="ARBA" id="ARBA00010233"/>
    </source>
</evidence>
<dbReference type="OrthoDB" id="9807329at2"/>
<dbReference type="EMBL" id="BORJ01000003">
    <property type="protein sequence ID" value="GIN95503.1"/>
    <property type="molecule type" value="Genomic_DNA"/>
</dbReference>
<dbReference type="GO" id="GO:0004180">
    <property type="term" value="F:carboxypeptidase activity"/>
    <property type="evidence" value="ECO:0007669"/>
    <property type="project" value="UniProtKB-KW"/>
</dbReference>
<organism evidence="10 11">
    <name type="scientific">Siminovitchia terrae</name>
    <name type="common">Bacillus terrae</name>
    <dbReference type="NCBI Taxonomy" id="1914933"/>
    <lineage>
        <taxon>Bacteria</taxon>
        <taxon>Bacillati</taxon>
        <taxon>Bacillota</taxon>
        <taxon>Bacilli</taxon>
        <taxon>Bacillales</taxon>
        <taxon>Bacillaceae</taxon>
        <taxon>Siminovitchia</taxon>
    </lineage>
</organism>
<keyword evidence="12" id="KW-1185">Reference proteome</keyword>
<proteinExistence type="inferred from homology"/>